<accession>A0A9P5H1G8</accession>
<dbReference type="Proteomes" id="UP000722485">
    <property type="component" value="Unassembled WGS sequence"/>
</dbReference>
<organism evidence="1 2">
    <name type="scientific">Cylindrodendrum hubeiense</name>
    <dbReference type="NCBI Taxonomy" id="595255"/>
    <lineage>
        <taxon>Eukaryota</taxon>
        <taxon>Fungi</taxon>
        <taxon>Dikarya</taxon>
        <taxon>Ascomycota</taxon>
        <taxon>Pezizomycotina</taxon>
        <taxon>Sordariomycetes</taxon>
        <taxon>Hypocreomycetidae</taxon>
        <taxon>Hypocreales</taxon>
        <taxon>Nectriaceae</taxon>
        <taxon>Cylindrodendrum</taxon>
    </lineage>
</organism>
<protein>
    <submittedName>
        <fullName evidence="1">Uncharacterized protein</fullName>
    </submittedName>
</protein>
<comment type="caution">
    <text evidence="1">The sequence shown here is derived from an EMBL/GenBank/DDBJ whole genome shotgun (WGS) entry which is preliminary data.</text>
</comment>
<evidence type="ECO:0000313" key="2">
    <source>
        <dbReference type="Proteomes" id="UP000722485"/>
    </source>
</evidence>
<keyword evidence="2" id="KW-1185">Reference proteome</keyword>
<evidence type="ECO:0000313" key="1">
    <source>
        <dbReference type="EMBL" id="KAF7540544.1"/>
    </source>
</evidence>
<gene>
    <name evidence="1" type="ORF">G7Z17_g12164</name>
</gene>
<reference evidence="1" key="1">
    <citation type="submission" date="2020-03" db="EMBL/GenBank/DDBJ databases">
        <title>Draft Genome Sequence of Cylindrodendrum hubeiense.</title>
        <authorList>
            <person name="Buettner E."/>
            <person name="Kellner H."/>
        </authorList>
    </citation>
    <scope>NUCLEOTIDE SEQUENCE</scope>
    <source>
        <strain evidence="1">IHI 201604</strain>
    </source>
</reference>
<dbReference type="EMBL" id="JAANBB010000521">
    <property type="protein sequence ID" value="KAF7540544.1"/>
    <property type="molecule type" value="Genomic_DNA"/>
</dbReference>
<dbReference type="AlphaFoldDB" id="A0A9P5H1G8"/>
<proteinExistence type="predicted"/>
<sequence>MNPTILLSALKAQDVEMAIATIHNDREDEDCVWGLLEEIDLGIMFTSDRLVDLNRIGSIIQPSISEQNSDCLEDRHCINTVHSVAAPADLVIGSMSENCGFHMVRLTLYVKALSRRHSAELKFYSQDARTDFEASSVLGSRLMSTPLMDHLKLEDKPEEIRR</sequence>
<name>A0A9P5H1G8_9HYPO</name>